<feature type="compositionally biased region" description="Basic and acidic residues" evidence="1">
    <location>
        <begin position="475"/>
        <end position="487"/>
    </location>
</feature>
<organism evidence="5">
    <name type="scientific">Fagus sylvatica</name>
    <name type="common">Beechnut</name>
    <dbReference type="NCBI Taxonomy" id="28930"/>
    <lineage>
        <taxon>Eukaryota</taxon>
        <taxon>Viridiplantae</taxon>
        <taxon>Streptophyta</taxon>
        <taxon>Embryophyta</taxon>
        <taxon>Tracheophyta</taxon>
        <taxon>Spermatophyta</taxon>
        <taxon>Magnoliopsida</taxon>
        <taxon>eudicotyledons</taxon>
        <taxon>Gunneridae</taxon>
        <taxon>Pentapetalae</taxon>
        <taxon>rosids</taxon>
        <taxon>fabids</taxon>
        <taxon>Fagales</taxon>
        <taxon>Fagaceae</taxon>
        <taxon>Fagus</taxon>
    </lineage>
</organism>
<dbReference type="PANTHER" id="PTHR46836:SF8">
    <property type="entry name" value="AFADIN"/>
    <property type="match status" value="1"/>
</dbReference>
<evidence type="ECO:0008006" key="6">
    <source>
        <dbReference type="Google" id="ProtNLM"/>
    </source>
</evidence>
<evidence type="ECO:0000313" key="5">
    <source>
        <dbReference type="EMBL" id="SPD08572.1"/>
    </source>
</evidence>
<dbReference type="InterPro" id="IPR025486">
    <property type="entry name" value="DUF4378"/>
</dbReference>
<dbReference type="Pfam" id="PF14309">
    <property type="entry name" value="DUF4378"/>
    <property type="match status" value="1"/>
</dbReference>
<sequence length="995" mass="110266">MEKFRQKRSKIASIADRSSGDRFFSTERAHREGNRQVQKQRNYPKLASDSSSCSSGSTDEEDLFTFELGWRASKQAAVPVTPMKKLLAEEMSRETESKRRSPSVIAKLMGLDGLPPQQPAHKQQKMSSESSVKRATSVEKAPKSGTFYDRRSSRRNSKEQQEFKDVFEVLETSKLESSSCLSQGMTNTKLTDAEMAFIQQKFMDAKRLSTDQKLQDSKEFHDALEVLDSNKDLLVKFLQQPDSLFTKHLHDLHGAPPQTHCGRIAAMKLSDAQHYESSELGKSERRTPWKNYSRSQKHCDGQFSHSDSRNAACNSLNSSKNRFEGKDELATLPTRIVVLKPNLGKAQNGTKSASSPCSSNAFLPDCRAHVEFPSIKNREGDSFGTKNFSDNVGLSRHNSRESREIAREITRQMRTSFCSGSMNLSSAGLRGYAGDESSCDMSGNESEANTVASRSSFDLNNRYKPSSSRSTESSVSREAKKRLSERWKMTHKSQELVVLSRGSTLAEMLAIPDKELTPANMDGMIGDDGISGKFSSDDGSTGWVEPLGISSRDGWKDGSVRKLSRSRSLPASSTAFGSPKTSMRRETLCDDRYLMPKEALKKERSKRVKGSSDWREASVPRNSKSRSKKSHSSSCTIRESNEFPADIHTNQNQVKSTLEKKDPSEEDALIFETLVGNVNDTSPVPENAVDVGCDNMTLPSKPSDEFLPNVSACIVVKDISADGQNNLIPQEPSIGQSEEGSVPLLHPSPGRESPVSSKEADQPSPVSVLEAPFTDDLSSCSECFESLNADLHGLRMQLHLLKLESEAYAEGPMLISSDEEGGEGSIGFPNEKGLGKTEESWESSYVVDVLIDSGFSDADANVDIVMATWHSPECPVDPVIFEKLEKKYSSQTSCLRSERRLLFDRINSSLLEIYQQFMDPNAWVRPATRVGSKDGLQDRLFVLLGSQEKKSNKDTLGKVLARESQWLDLGDGIDVIGREIERLLIDELVAEVVAM</sequence>
<protein>
    <recommendedName>
        <fullName evidence="6">DUF4378 domain-containing protein</fullName>
    </recommendedName>
</protein>
<accession>A0A2N9H8X1</accession>
<feature type="compositionally biased region" description="Basic and acidic residues" evidence="1">
    <location>
        <begin position="136"/>
        <end position="161"/>
    </location>
</feature>
<feature type="domain" description="DUF3741" evidence="2">
    <location>
        <begin position="199"/>
        <end position="243"/>
    </location>
</feature>
<dbReference type="Pfam" id="PF12552">
    <property type="entry name" value="DUF3741"/>
    <property type="match status" value="1"/>
</dbReference>
<proteinExistence type="predicted"/>
<dbReference type="InterPro" id="IPR032795">
    <property type="entry name" value="DUF3741-assoc"/>
</dbReference>
<feature type="region of interest" description="Disordered" evidence="1">
    <location>
        <begin position="433"/>
        <end position="487"/>
    </location>
</feature>
<evidence type="ECO:0000256" key="1">
    <source>
        <dbReference type="SAM" id="MobiDB-lite"/>
    </source>
</evidence>
<feature type="compositionally biased region" description="Basic residues" evidence="1">
    <location>
        <begin position="1"/>
        <end position="10"/>
    </location>
</feature>
<feature type="domain" description="DUF3741" evidence="4">
    <location>
        <begin position="95"/>
        <end position="118"/>
    </location>
</feature>
<feature type="region of interest" description="Disordered" evidence="1">
    <location>
        <begin position="527"/>
        <end position="663"/>
    </location>
</feature>
<name>A0A2N9H8X1_FAGSY</name>
<feature type="compositionally biased region" description="Polar residues" evidence="1">
    <location>
        <begin position="125"/>
        <end position="134"/>
    </location>
</feature>
<dbReference type="PANTHER" id="PTHR46836">
    <property type="entry name" value="AFADIN"/>
    <property type="match status" value="1"/>
</dbReference>
<feature type="compositionally biased region" description="Polar residues" evidence="1">
    <location>
        <begin position="439"/>
        <end position="465"/>
    </location>
</feature>
<evidence type="ECO:0000259" key="2">
    <source>
        <dbReference type="Pfam" id="PF12552"/>
    </source>
</evidence>
<dbReference type="InterPro" id="IPR022212">
    <property type="entry name" value="DUF3741"/>
</dbReference>
<feature type="compositionally biased region" description="Low complexity" evidence="1">
    <location>
        <begin position="48"/>
        <end position="57"/>
    </location>
</feature>
<feature type="compositionally biased region" description="Basic and acidic residues" evidence="1">
    <location>
        <begin position="89"/>
        <end position="99"/>
    </location>
</feature>
<gene>
    <name evidence="5" type="ORF">FSB_LOCUS36454</name>
</gene>
<feature type="compositionally biased region" description="Basic and acidic residues" evidence="1">
    <location>
        <begin position="583"/>
        <end position="602"/>
    </location>
</feature>
<dbReference type="AlphaFoldDB" id="A0A2N9H8X1"/>
<evidence type="ECO:0000259" key="3">
    <source>
        <dbReference type="Pfam" id="PF14309"/>
    </source>
</evidence>
<feature type="compositionally biased region" description="Polar residues" evidence="1">
    <location>
        <begin position="726"/>
        <end position="739"/>
    </location>
</feature>
<feature type="compositionally biased region" description="Basic and acidic residues" evidence="1">
    <location>
        <begin position="18"/>
        <end position="34"/>
    </location>
</feature>
<feature type="compositionally biased region" description="Polar residues" evidence="1">
    <location>
        <begin position="566"/>
        <end position="581"/>
    </location>
</feature>
<reference evidence="5" key="1">
    <citation type="submission" date="2018-02" db="EMBL/GenBank/DDBJ databases">
        <authorList>
            <person name="Cohen D.B."/>
            <person name="Kent A.D."/>
        </authorList>
    </citation>
    <scope>NUCLEOTIDE SEQUENCE</scope>
</reference>
<feature type="region of interest" description="Disordered" evidence="1">
    <location>
        <begin position="89"/>
        <end position="161"/>
    </location>
</feature>
<feature type="compositionally biased region" description="Basic and acidic residues" evidence="1">
    <location>
        <begin position="275"/>
        <end position="287"/>
    </location>
</feature>
<feature type="region of interest" description="Disordered" evidence="1">
    <location>
        <begin position="1"/>
        <end position="59"/>
    </location>
</feature>
<feature type="region of interest" description="Disordered" evidence="1">
    <location>
        <begin position="726"/>
        <end position="765"/>
    </location>
</feature>
<evidence type="ECO:0000259" key="4">
    <source>
        <dbReference type="Pfam" id="PF14383"/>
    </source>
</evidence>
<feature type="region of interest" description="Disordered" evidence="1">
    <location>
        <begin position="275"/>
        <end position="295"/>
    </location>
</feature>
<dbReference type="EMBL" id="OIVN01003068">
    <property type="protein sequence ID" value="SPD08572.1"/>
    <property type="molecule type" value="Genomic_DNA"/>
</dbReference>
<dbReference type="Pfam" id="PF14383">
    <property type="entry name" value="VARLMGL"/>
    <property type="match status" value="1"/>
</dbReference>
<feature type="domain" description="DUF4378" evidence="3">
    <location>
        <begin position="843"/>
        <end position="991"/>
    </location>
</feature>